<evidence type="ECO:0000256" key="6">
    <source>
        <dbReference type="ARBA" id="ARBA00022989"/>
    </source>
</evidence>
<reference evidence="11 12" key="1">
    <citation type="submission" date="2017-07" db="EMBL/GenBank/DDBJ databases">
        <title>Elstera cyanobacteriorum sp. nov., a novel bacterium isolated from cyanobacterial aggregates in a eutrophic lake.</title>
        <authorList>
            <person name="Cai H."/>
        </authorList>
    </citation>
    <scope>NUCLEOTIDE SEQUENCE [LARGE SCALE GENOMIC DNA]</scope>
    <source>
        <strain evidence="11 12">TH019</strain>
    </source>
</reference>
<dbReference type="OrthoDB" id="7161179at2"/>
<evidence type="ECO:0000256" key="3">
    <source>
        <dbReference type="ARBA" id="ARBA00022475"/>
    </source>
</evidence>
<feature type="region of interest" description="Disordered" evidence="10">
    <location>
        <begin position="47"/>
        <end position="85"/>
    </location>
</feature>
<comment type="caution">
    <text evidence="11">The sequence shown here is derived from an EMBL/GenBank/DDBJ whole genome shotgun (WGS) entry which is preliminary data.</text>
</comment>
<dbReference type="Gene3D" id="1.20.5.3310">
    <property type="match status" value="1"/>
</dbReference>
<evidence type="ECO:0000256" key="7">
    <source>
        <dbReference type="ARBA" id="ARBA00023010"/>
    </source>
</evidence>
<evidence type="ECO:0000256" key="1">
    <source>
        <dbReference type="ARBA" id="ARBA00004162"/>
    </source>
</evidence>
<evidence type="ECO:0000256" key="8">
    <source>
        <dbReference type="ARBA" id="ARBA00023136"/>
    </source>
</evidence>
<keyword evidence="8 9" id="KW-0472">Membrane</keyword>
<feature type="transmembrane region" description="Helical" evidence="9">
    <location>
        <begin position="6"/>
        <end position="22"/>
    </location>
</feature>
<evidence type="ECO:0000256" key="5">
    <source>
        <dbReference type="ARBA" id="ARBA00022927"/>
    </source>
</evidence>
<comment type="function">
    <text evidence="9">Part of the twin-arginine translocation (Tat) system that transports large folded proteins containing a characteristic twin-arginine motif in their signal peptide across membranes. TatA could form the protein-conducting channel of the Tat system.</text>
</comment>
<keyword evidence="4 9" id="KW-0812">Transmembrane</keyword>
<evidence type="ECO:0000256" key="4">
    <source>
        <dbReference type="ARBA" id="ARBA00022692"/>
    </source>
</evidence>
<dbReference type="NCBIfam" id="NF001940">
    <property type="entry name" value="PRK00720.1"/>
    <property type="match status" value="1"/>
</dbReference>
<evidence type="ECO:0000256" key="9">
    <source>
        <dbReference type="HAMAP-Rule" id="MF_00236"/>
    </source>
</evidence>
<gene>
    <name evidence="9" type="primary">tatA</name>
    <name evidence="11" type="ORF">CHR90_07890</name>
</gene>
<dbReference type="InterPro" id="IPR003369">
    <property type="entry name" value="TatA/B/E"/>
</dbReference>
<dbReference type="EMBL" id="NOXS01000031">
    <property type="protein sequence ID" value="OYQ19342.1"/>
    <property type="molecule type" value="Genomic_DNA"/>
</dbReference>
<dbReference type="Proteomes" id="UP000216361">
    <property type="component" value="Unassembled WGS sequence"/>
</dbReference>
<dbReference type="PANTHER" id="PTHR42982:SF1">
    <property type="entry name" value="SEC-INDEPENDENT PROTEIN TRANSLOCASE PROTEIN TATA"/>
    <property type="match status" value="1"/>
</dbReference>
<evidence type="ECO:0000256" key="10">
    <source>
        <dbReference type="SAM" id="MobiDB-lite"/>
    </source>
</evidence>
<evidence type="ECO:0000256" key="2">
    <source>
        <dbReference type="ARBA" id="ARBA00022448"/>
    </source>
</evidence>
<dbReference type="Pfam" id="PF02416">
    <property type="entry name" value="TatA_B_E"/>
    <property type="match status" value="1"/>
</dbReference>
<keyword evidence="5 9" id="KW-0653">Protein transport</keyword>
<dbReference type="RefSeq" id="WP_094408446.1">
    <property type="nucleotide sequence ID" value="NZ_BMJZ01000004.1"/>
</dbReference>
<dbReference type="GO" id="GO:0043953">
    <property type="term" value="P:protein transport by the Tat complex"/>
    <property type="evidence" value="ECO:0007669"/>
    <property type="project" value="UniProtKB-UniRule"/>
</dbReference>
<name>A0A255XR11_9PROT</name>
<keyword evidence="6 9" id="KW-1133">Transmembrane helix</keyword>
<comment type="subunit">
    <text evidence="9">The Tat system comprises two distinct complexes: a TatABC complex, containing multiple copies of TatA, TatB and TatC subunits, and a separate TatA complex, containing only TatA subunits. Substrates initially bind to the TatABC complex, which probably triggers association of the separate TatA complex to form the active translocon.</text>
</comment>
<dbReference type="InterPro" id="IPR006312">
    <property type="entry name" value="TatA/E"/>
</dbReference>
<keyword evidence="3 9" id="KW-1003">Cell membrane</keyword>
<dbReference type="GO" id="GO:0008320">
    <property type="term" value="F:protein transmembrane transporter activity"/>
    <property type="evidence" value="ECO:0007669"/>
    <property type="project" value="UniProtKB-UniRule"/>
</dbReference>
<proteinExistence type="inferred from homology"/>
<dbReference type="NCBIfam" id="TIGR01411">
    <property type="entry name" value="tatAE"/>
    <property type="match status" value="1"/>
</dbReference>
<evidence type="ECO:0000313" key="11">
    <source>
        <dbReference type="EMBL" id="OYQ19342.1"/>
    </source>
</evidence>
<protein>
    <recommendedName>
        <fullName evidence="9">Sec-independent protein translocase protein TatA</fullName>
    </recommendedName>
</protein>
<keyword evidence="2 9" id="KW-0813">Transport</keyword>
<comment type="subcellular location">
    <subcellularLocation>
        <location evidence="1 9">Cell membrane</location>
        <topology evidence="1 9">Single-pass membrane protein</topology>
    </subcellularLocation>
</comment>
<dbReference type="AlphaFoldDB" id="A0A255XR11"/>
<dbReference type="GO" id="GO:0033281">
    <property type="term" value="C:TAT protein transport complex"/>
    <property type="evidence" value="ECO:0007669"/>
    <property type="project" value="UniProtKB-UniRule"/>
</dbReference>
<accession>A0A255XR11</accession>
<comment type="similarity">
    <text evidence="9">Belongs to the TatA/E family.</text>
</comment>
<dbReference type="HAMAP" id="MF_00236">
    <property type="entry name" value="TatA_E"/>
    <property type="match status" value="1"/>
</dbReference>
<keyword evidence="12" id="KW-1185">Reference proteome</keyword>
<organism evidence="11 12">
    <name type="scientific">Elstera cyanobacteriorum</name>
    <dbReference type="NCBI Taxonomy" id="2022747"/>
    <lineage>
        <taxon>Bacteria</taxon>
        <taxon>Pseudomonadati</taxon>
        <taxon>Pseudomonadota</taxon>
        <taxon>Alphaproteobacteria</taxon>
        <taxon>Rhodospirillales</taxon>
        <taxon>Rhodospirillaceae</taxon>
        <taxon>Elstera</taxon>
    </lineage>
</organism>
<dbReference type="PANTHER" id="PTHR42982">
    <property type="entry name" value="SEC-INDEPENDENT PROTEIN TRANSLOCASE PROTEIN TATA"/>
    <property type="match status" value="1"/>
</dbReference>
<sequence>MGSFSIWHWLLVAVVIILLFGAKKVPSAMGDLAKGIKAFKRGLNDDSDAPAAAAPAPAPTPVTQAQTAAPTQPAAQPSAADPKAS</sequence>
<feature type="compositionally biased region" description="Low complexity" evidence="10">
    <location>
        <begin position="49"/>
        <end position="85"/>
    </location>
</feature>
<evidence type="ECO:0000313" key="12">
    <source>
        <dbReference type="Proteomes" id="UP000216361"/>
    </source>
</evidence>
<keyword evidence="7 9" id="KW-0811">Translocation</keyword>